<dbReference type="AlphaFoldDB" id="A0A6P1TRM9"/>
<evidence type="ECO:0000259" key="11">
    <source>
        <dbReference type="PROSITE" id="PS50893"/>
    </source>
</evidence>
<dbReference type="SMART" id="SM00382">
    <property type="entry name" value="AAA"/>
    <property type="match status" value="1"/>
</dbReference>
<dbReference type="PANTHER" id="PTHR24221:SF654">
    <property type="entry name" value="ATP-BINDING CASSETTE SUB-FAMILY B MEMBER 6"/>
    <property type="match status" value="1"/>
</dbReference>
<keyword evidence="9 10" id="KW-0472">Membrane</keyword>
<evidence type="ECO:0000313" key="13">
    <source>
        <dbReference type="EMBL" id="QHQ62581.1"/>
    </source>
</evidence>
<keyword evidence="6" id="KW-0378">Hydrolase</keyword>
<evidence type="ECO:0000256" key="4">
    <source>
        <dbReference type="ARBA" id="ARBA00022692"/>
    </source>
</evidence>
<dbReference type="EMBL" id="CP048000">
    <property type="protein sequence ID" value="QHQ62581.1"/>
    <property type="molecule type" value="Genomic_DNA"/>
</dbReference>
<evidence type="ECO:0000256" key="9">
    <source>
        <dbReference type="ARBA" id="ARBA00023136"/>
    </source>
</evidence>
<sequence>MGWFDEQIKQRIKADDDAFSDAFASMAEVVMGQGIKRTLMDDRQKTKNAVDEILKYYHIKSVELPDELTDINEQLEYLLRPSGIMRRVVNLEGAWYCDAVGAFLGTLKTGGVVALLPHGLSGYAFFDHESGKMVKLNRLTATLLESEAMCFYKPLPLKKLGIRDLLLYIAQILSPSDYAMVGIATLAVTLIGMLGPKLNNIVFSSVVESGDMRLFLAITVMLAATGIAGLLLSTVKSIVMERLKTKTNTAVQAASMMRVLSLPAEFFKEYSAGELSSRTQSINSLCDMLGSILLTTGLTSVFSCVYITQIFTYAPALVIPAITIILATVLFTIFSTLMQMKRSQRMMELRAKESGIIYSFITGVQKLKLSGSEKRAFSRWAALYRQKASLTYDPPMFIKLNTVISTGISLVGTIVLYYSAVQSGVSVADYFAFNVAYGMVSGAFLSLSGIALTAANIRPVVEMVKPILETVPEVSIGKKVLTRISGSIELSNVSFRYTESMPLIVDNLSLKIRPGQYVALVGKTGCGKSTLMRLMLGFETPQKGAIYYDGKDLNSIDLKSLRRHIGVVMQNGKLLSGDIFSNIIISAPWLTMDDAWAAADLSGIADDIRDMPMGMHTMISEGCGGISGGQRQRLMIARAVAPKPRILMFDEATSALDNLTQKAVADSLASLKCTRIVIAHRLSTIKECDRIIVLNEGRVIEDGTYDELIARDGYFAELVARQRLDDTQYVGKTTLF</sequence>
<dbReference type="GO" id="GO:0016887">
    <property type="term" value="F:ATP hydrolysis activity"/>
    <property type="evidence" value="ECO:0007669"/>
    <property type="project" value="InterPro"/>
</dbReference>
<feature type="domain" description="ABC transporter" evidence="11">
    <location>
        <begin position="488"/>
        <end position="721"/>
    </location>
</feature>
<dbReference type="Proteomes" id="UP000464314">
    <property type="component" value="Chromosome"/>
</dbReference>
<evidence type="ECO:0000313" key="14">
    <source>
        <dbReference type="Proteomes" id="UP000464314"/>
    </source>
</evidence>
<dbReference type="RefSeq" id="WP_161839404.1">
    <property type="nucleotide sequence ID" value="NZ_CP048000.1"/>
</dbReference>
<dbReference type="GO" id="GO:0005524">
    <property type="term" value="F:ATP binding"/>
    <property type="evidence" value="ECO:0007669"/>
    <property type="project" value="UniProtKB-KW"/>
</dbReference>
<feature type="transmembrane region" description="Helical" evidence="10">
    <location>
        <begin position="397"/>
        <end position="418"/>
    </location>
</feature>
<feature type="transmembrane region" description="Helical" evidence="10">
    <location>
        <begin position="214"/>
        <end position="235"/>
    </location>
</feature>
<dbReference type="InterPro" id="IPR003593">
    <property type="entry name" value="AAA+_ATPase"/>
</dbReference>
<comment type="subcellular location">
    <subcellularLocation>
        <location evidence="1">Cell membrane</location>
        <topology evidence="1">Multi-pass membrane protein</topology>
    </subcellularLocation>
</comment>
<gene>
    <name evidence="13" type="ORF">Ana3638_18835</name>
</gene>
<evidence type="ECO:0000256" key="1">
    <source>
        <dbReference type="ARBA" id="ARBA00004651"/>
    </source>
</evidence>
<name>A0A6P1TRM9_9FIRM</name>
<keyword evidence="3" id="KW-1003">Cell membrane</keyword>
<keyword evidence="7" id="KW-0067">ATP-binding</keyword>
<evidence type="ECO:0000256" key="10">
    <source>
        <dbReference type="SAM" id="Phobius"/>
    </source>
</evidence>
<dbReference type="InterPro" id="IPR017871">
    <property type="entry name" value="ABC_transporter-like_CS"/>
</dbReference>
<dbReference type="SUPFAM" id="SSF90123">
    <property type="entry name" value="ABC transporter transmembrane region"/>
    <property type="match status" value="1"/>
</dbReference>
<dbReference type="Gene3D" id="3.40.50.300">
    <property type="entry name" value="P-loop containing nucleotide triphosphate hydrolases"/>
    <property type="match status" value="1"/>
</dbReference>
<dbReference type="PANTHER" id="PTHR24221">
    <property type="entry name" value="ATP-BINDING CASSETTE SUB-FAMILY B"/>
    <property type="match status" value="1"/>
</dbReference>
<evidence type="ECO:0000256" key="2">
    <source>
        <dbReference type="ARBA" id="ARBA00022448"/>
    </source>
</evidence>
<reference evidence="13 14" key="1">
    <citation type="submission" date="2020-01" db="EMBL/GenBank/DDBJ databases">
        <title>Genome analysis of Anaerocolumna sp. CBA3638.</title>
        <authorList>
            <person name="Kim J."/>
            <person name="Roh S.W."/>
        </authorList>
    </citation>
    <scope>NUCLEOTIDE SEQUENCE [LARGE SCALE GENOMIC DNA]</scope>
    <source>
        <strain evidence="13 14">CBA3638</strain>
    </source>
</reference>
<feature type="transmembrane region" description="Helical" evidence="10">
    <location>
        <begin position="165"/>
        <end position="194"/>
    </location>
</feature>
<keyword evidence="14" id="KW-1185">Reference proteome</keyword>
<feature type="transmembrane region" description="Helical" evidence="10">
    <location>
        <begin position="317"/>
        <end position="337"/>
    </location>
</feature>
<dbReference type="InterPro" id="IPR011527">
    <property type="entry name" value="ABC1_TM_dom"/>
</dbReference>
<dbReference type="PROSITE" id="PS00211">
    <property type="entry name" value="ABC_TRANSPORTER_1"/>
    <property type="match status" value="1"/>
</dbReference>
<feature type="domain" description="ABC transmembrane type-1" evidence="12">
    <location>
        <begin position="179"/>
        <end position="456"/>
    </location>
</feature>
<dbReference type="InterPro" id="IPR027417">
    <property type="entry name" value="P-loop_NTPase"/>
</dbReference>
<dbReference type="GO" id="GO:0140359">
    <property type="term" value="F:ABC-type transporter activity"/>
    <property type="evidence" value="ECO:0007669"/>
    <property type="project" value="InterPro"/>
</dbReference>
<protein>
    <submittedName>
        <fullName evidence="13">NHLP bacteriocin export ABC transporter permease/ATPase subunit</fullName>
    </submittedName>
</protein>
<proteinExistence type="predicted"/>
<organism evidence="13 14">
    <name type="scientific">Anaerocolumna sedimenticola</name>
    <dbReference type="NCBI Taxonomy" id="2696063"/>
    <lineage>
        <taxon>Bacteria</taxon>
        <taxon>Bacillati</taxon>
        <taxon>Bacillota</taxon>
        <taxon>Clostridia</taxon>
        <taxon>Lachnospirales</taxon>
        <taxon>Lachnospiraceae</taxon>
        <taxon>Anaerocolumna</taxon>
    </lineage>
</organism>
<evidence type="ECO:0000256" key="6">
    <source>
        <dbReference type="ARBA" id="ARBA00022807"/>
    </source>
</evidence>
<evidence type="ECO:0000256" key="3">
    <source>
        <dbReference type="ARBA" id="ARBA00022475"/>
    </source>
</evidence>
<dbReference type="KEGG" id="anr:Ana3638_18835"/>
<dbReference type="InterPro" id="IPR039421">
    <property type="entry name" value="Type_1_exporter"/>
</dbReference>
<dbReference type="GO" id="GO:0005886">
    <property type="term" value="C:plasma membrane"/>
    <property type="evidence" value="ECO:0007669"/>
    <property type="project" value="UniProtKB-SubCell"/>
</dbReference>
<dbReference type="GO" id="GO:0034040">
    <property type="term" value="F:ATPase-coupled lipid transmembrane transporter activity"/>
    <property type="evidence" value="ECO:0007669"/>
    <property type="project" value="TreeGrafter"/>
</dbReference>
<dbReference type="Pfam" id="PF00664">
    <property type="entry name" value="ABC_membrane"/>
    <property type="match status" value="1"/>
</dbReference>
<keyword evidence="8 10" id="KW-1133">Transmembrane helix</keyword>
<feature type="transmembrane region" description="Helical" evidence="10">
    <location>
        <begin position="430"/>
        <end position="455"/>
    </location>
</feature>
<dbReference type="InterPro" id="IPR036640">
    <property type="entry name" value="ABC1_TM_sf"/>
</dbReference>
<evidence type="ECO:0000259" key="12">
    <source>
        <dbReference type="PROSITE" id="PS50929"/>
    </source>
</evidence>
<feature type="transmembrane region" description="Helical" evidence="10">
    <location>
        <begin position="288"/>
        <end position="311"/>
    </location>
</feature>
<dbReference type="NCBIfam" id="TIGR03797">
    <property type="entry name" value="NHLM_micro_ABC2"/>
    <property type="match status" value="1"/>
</dbReference>
<dbReference type="Gene3D" id="1.20.1560.10">
    <property type="entry name" value="ABC transporter type 1, transmembrane domain"/>
    <property type="match status" value="1"/>
</dbReference>
<dbReference type="SUPFAM" id="SSF52540">
    <property type="entry name" value="P-loop containing nucleoside triphosphate hydrolases"/>
    <property type="match status" value="1"/>
</dbReference>
<keyword evidence="6" id="KW-0645">Protease</keyword>
<dbReference type="FunFam" id="3.40.50.300:FF:000299">
    <property type="entry name" value="ABC transporter ATP-binding protein/permease"/>
    <property type="match status" value="1"/>
</dbReference>
<keyword evidence="2" id="KW-0813">Transport</keyword>
<evidence type="ECO:0000256" key="5">
    <source>
        <dbReference type="ARBA" id="ARBA00022741"/>
    </source>
</evidence>
<evidence type="ECO:0000256" key="7">
    <source>
        <dbReference type="ARBA" id="ARBA00022840"/>
    </source>
</evidence>
<accession>A0A6P1TRM9</accession>
<dbReference type="Pfam" id="PF00005">
    <property type="entry name" value="ABC_tran"/>
    <property type="match status" value="1"/>
</dbReference>
<keyword evidence="5" id="KW-0547">Nucleotide-binding</keyword>
<dbReference type="GO" id="GO:0008234">
    <property type="term" value="F:cysteine-type peptidase activity"/>
    <property type="evidence" value="ECO:0007669"/>
    <property type="project" value="UniProtKB-KW"/>
</dbReference>
<dbReference type="InterPro" id="IPR022515">
    <property type="entry name" value="NHPM_micro_ABC2"/>
</dbReference>
<keyword evidence="6" id="KW-0788">Thiol protease</keyword>
<dbReference type="PROSITE" id="PS50929">
    <property type="entry name" value="ABC_TM1F"/>
    <property type="match status" value="1"/>
</dbReference>
<dbReference type="InterPro" id="IPR003439">
    <property type="entry name" value="ABC_transporter-like_ATP-bd"/>
</dbReference>
<keyword evidence="4 10" id="KW-0812">Transmembrane</keyword>
<evidence type="ECO:0000256" key="8">
    <source>
        <dbReference type="ARBA" id="ARBA00022989"/>
    </source>
</evidence>
<dbReference type="PROSITE" id="PS50893">
    <property type="entry name" value="ABC_TRANSPORTER_2"/>
    <property type="match status" value="1"/>
</dbReference>